<evidence type="ECO:0000313" key="1">
    <source>
        <dbReference type="EMBL" id="VDK18242.1"/>
    </source>
</evidence>
<gene>
    <name evidence="1" type="ORF">ASIM_LOCUS935</name>
</gene>
<sequence>MDRRGPGSSVSSCPSPARRQVFPACAIEALEQVTKICGQQTQKWRGPAGATAVRNNELQHLLDNDLFFVSARRRDLKLNPNQQFQLLALLCEYFNERSSEPRGHQYYYFEVIFCGREGEGLLHDIRISVLMNLCSLSIQYPCYSLLNHVSQWLHKIGSGKSYAQQIINLLVDHFIMSPSDWNLHEHLLPLADEVPEFVSYFVAYSVTKTTIRTALIDVLAHWLTGAQSNRIITFIKETPTITKYFANNTFWLLVLYDCTSSFGSKSVLHGITTMLYADWVKTPPLNIKSALEVFTTQGTETKFNSQILYYHLHFARLSNCLSKKDLNEFLEHTSLEEKYRAPLQSIK</sequence>
<reference evidence="3" key="1">
    <citation type="submission" date="2017-02" db="UniProtKB">
        <authorList>
            <consortium name="WormBaseParasite"/>
        </authorList>
    </citation>
    <scope>IDENTIFICATION</scope>
</reference>
<reference evidence="1 2" key="2">
    <citation type="submission" date="2018-11" db="EMBL/GenBank/DDBJ databases">
        <authorList>
            <consortium name="Pathogen Informatics"/>
        </authorList>
    </citation>
    <scope>NUCLEOTIDE SEQUENCE [LARGE SCALE GENOMIC DNA]</scope>
</reference>
<accession>A0A0M3J0K2</accession>
<evidence type="ECO:0000313" key="3">
    <source>
        <dbReference type="WBParaSite" id="ASIM_0000104101-mRNA-1"/>
    </source>
</evidence>
<dbReference type="PANTHER" id="PTHR14540">
    <property type="entry name" value="INTEGRATOR COMPLEX SUBUNIT 15"/>
    <property type="match status" value="1"/>
</dbReference>
<keyword evidence="2" id="KW-1185">Reference proteome</keyword>
<dbReference type="EMBL" id="UYRR01000823">
    <property type="protein sequence ID" value="VDK18242.1"/>
    <property type="molecule type" value="Genomic_DNA"/>
</dbReference>
<dbReference type="PANTHER" id="PTHR14540:SF2">
    <property type="entry name" value="INTEGRATOR COMPLEX SUBUNIT 15"/>
    <property type="match status" value="1"/>
</dbReference>
<organism evidence="3">
    <name type="scientific">Anisakis simplex</name>
    <name type="common">Herring worm</name>
    <dbReference type="NCBI Taxonomy" id="6269"/>
    <lineage>
        <taxon>Eukaryota</taxon>
        <taxon>Metazoa</taxon>
        <taxon>Ecdysozoa</taxon>
        <taxon>Nematoda</taxon>
        <taxon>Chromadorea</taxon>
        <taxon>Rhabditida</taxon>
        <taxon>Spirurina</taxon>
        <taxon>Ascaridomorpha</taxon>
        <taxon>Ascaridoidea</taxon>
        <taxon>Anisakidae</taxon>
        <taxon>Anisakis</taxon>
        <taxon>Anisakis simplex complex</taxon>
    </lineage>
</organism>
<dbReference type="Proteomes" id="UP000267096">
    <property type="component" value="Unassembled WGS sequence"/>
</dbReference>
<dbReference type="InterPro" id="IPR027844">
    <property type="entry name" value="INTS15"/>
</dbReference>
<dbReference type="WBParaSite" id="ASIM_0000104101-mRNA-1">
    <property type="protein sequence ID" value="ASIM_0000104101-mRNA-1"/>
    <property type="gene ID" value="ASIM_0000104101"/>
</dbReference>
<proteinExistence type="predicted"/>
<dbReference type="OrthoDB" id="5861309at2759"/>
<evidence type="ECO:0000313" key="2">
    <source>
        <dbReference type="Proteomes" id="UP000267096"/>
    </source>
</evidence>
<dbReference type="Pfam" id="PF14964">
    <property type="entry name" value="INTS15"/>
    <property type="match status" value="1"/>
</dbReference>
<dbReference type="AlphaFoldDB" id="A0A0M3J0K2"/>
<protein>
    <submittedName>
        <fullName evidence="3">Centromere protein I</fullName>
    </submittedName>
</protein>
<name>A0A0M3J0K2_ANISI</name>